<reference evidence="1 2" key="1">
    <citation type="submission" date="2018-12" db="EMBL/GenBank/DDBJ databases">
        <authorList>
            <person name="Feng G."/>
            <person name="Zhu H."/>
        </authorList>
    </citation>
    <scope>NUCLEOTIDE SEQUENCE [LARGE SCALE GENOMIC DNA]</scope>
    <source>
        <strain evidence="1 2">KCTC 12533</strain>
    </source>
</reference>
<name>A0A3R9NCI2_9BACT</name>
<organism evidence="1 2">
    <name type="scientific">Hymenobacter rigui</name>
    <dbReference type="NCBI Taxonomy" id="334424"/>
    <lineage>
        <taxon>Bacteria</taxon>
        <taxon>Pseudomonadati</taxon>
        <taxon>Bacteroidota</taxon>
        <taxon>Cytophagia</taxon>
        <taxon>Cytophagales</taxon>
        <taxon>Hymenobacteraceae</taxon>
        <taxon>Hymenobacter</taxon>
    </lineage>
</organism>
<protein>
    <submittedName>
        <fullName evidence="1">Uncharacterized protein</fullName>
    </submittedName>
</protein>
<keyword evidence="2" id="KW-1185">Reference proteome</keyword>
<evidence type="ECO:0000313" key="1">
    <source>
        <dbReference type="EMBL" id="RSK44061.1"/>
    </source>
</evidence>
<accession>A0A3R9NCI2</accession>
<dbReference type="AlphaFoldDB" id="A0A3R9NCI2"/>
<evidence type="ECO:0000313" key="2">
    <source>
        <dbReference type="Proteomes" id="UP000273500"/>
    </source>
</evidence>
<proteinExistence type="predicted"/>
<comment type="caution">
    <text evidence="1">The sequence shown here is derived from an EMBL/GenBank/DDBJ whole genome shotgun (WGS) entry which is preliminary data.</text>
</comment>
<dbReference type="EMBL" id="RWIT01000018">
    <property type="protein sequence ID" value="RSK44061.1"/>
    <property type="molecule type" value="Genomic_DNA"/>
</dbReference>
<dbReference type="RefSeq" id="WP_125424083.1">
    <property type="nucleotide sequence ID" value="NZ_RWIT01000018.1"/>
</dbReference>
<sequence>MKSTVTFLSAALGLLAAGCTDKEVLDTCMGSCTTVVGRLITANGQQPLANAPIEVRWNYGPAYHPMSKLKAQATSDANGNYRLSFFIKDEELTEGYFNVRYSPNKKQYYTIGEDGQVLNGARRDTTFTLPDYLIPRKAYVRLAITNPTDVTLYAFMSDFNTPYGLNTTFSRKIQGGGPVIFWDGLPAENPLPVAGDQPILVKGYKKKNGLTEYTTDSLFIPAGTTATYSVTF</sequence>
<dbReference type="Proteomes" id="UP000273500">
    <property type="component" value="Unassembled WGS sequence"/>
</dbReference>
<gene>
    <name evidence="1" type="ORF">EI291_20115</name>
</gene>
<dbReference type="OrthoDB" id="1342421at2"/>
<dbReference type="PROSITE" id="PS51257">
    <property type="entry name" value="PROKAR_LIPOPROTEIN"/>
    <property type="match status" value="1"/>
</dbReference>